<reference evidence="1 2" key="1">
    <citation type="submission" date="2017-08" db="EMBL/GenBank/DDBJ databases">
        <title>Infants hospitalized years apart are colonized by the same room-sourced microbial strains.</title>
        <authorList>
            <person name="Brooks B."/>
            <person name="Olm M.R."/>
            <person name="Firek B.A."/>
            <person name="Baker R."/>
            <person name="Thomas B.C."/>
            <person name="Morowitz M.J."/>
            <person name="Banfield J.F."/>
        </authorList>
    </citation>
    <scope>NUCLEOTIDE SEQUENCE [LARGE SCALE GENOMIC DNA]</scope>
    <source>
        <strain evidence="1">S2_005_002_R2_33</strain>
    </source>
</reference>
<dbReference type="InterPro" id="IPR018733">
    <property type="entry name" value="DUF2274"/>
</dbReference>
<protein>
    <submittedName>
        <fullName evidence="1">DUF2274 domain-containing protein</fullName>
    </submittedName>
</protein>
<dbReference type="Proteomes" id="UP000249082">
    <property type="component" value="Unassembled WGS sequence"/>
</dbReference>
<dbReference type="EMBL" id="QFPX01000030">
    <property type="protein sequence ID" value="PZQ50980.1"/>
    <property type="molecule type" value="Genomic_DNA"/>
</dbReference>
<organism evidence="1 2">
    <name type="scientific">Novosphingobium pentaromativorans</name>
    <dbReference type="NCBI Taxonomy" id="205844"/>
    <lineage>
        <taxon>Bacteria</taxon>
        <taxon>Pseudomonadati</taxon>
        <taxon>Pseudomonadota</taxon>
        <taxon>Alphaproteobacteria</taxon>
        <taxon>Sphingomonadales</taxon>
        <taxon>Sphingomonadaceae</taxon>
        <taxon>Novosphingobium</taxon>
    </lineage>
</organism>
<evidence type="ECO:0000313" key="2">
    <source>
        <dbReference type="Proteomes" id="UP000249082"/>
    </source>
</evidence>
<sequence length="74" mass="8256">MNTIKLPQLPDRKPMRLSISVTPDLHQDLQDYALAYAASYGREVAVADLIPAILSAFLESDRGFRQRRKGTDGP</sequence>
<comment type="caution">
    <text evidence="1">The sequence shown here is derived from an EMBL/GenBank/DDBJ whole genome shotgun (WGS) entry which is preliminary data.</text>
</comment>
<gene>
    <name evidence="1" type="ORF">DI555_21775</name>
</gene>
<dbReference type="Pfam" id="PF10038">
    <property type="entry name" value="DUF2274"/>
    <property type="match status" value="1"/>
</dbReference>
<proteinExistence type="predicted"/>
<dbReference type="AlphaFoldDB" id="A0A2W5QHJ7"/>
<accession>A0A2W5QHJ7</accession>
<name>A0A2W5QHJ7_9SPHN</name>
<evidence type="ECO:0000313" key="1">
    <source>
        <dbReference type="EMBL" id="PZQ50980.1"/>
    </source>
</evidence>